<evidence type="ECO:0000313" key="2">
    <source>
        <dbReference type="EMBL" id="EYB86518.1"/>
    </source>
</evidence>
<dbReference type="OrthoDB" id="5823731at2759"/>
<keyword evidence="1" id="KW-1133">Transmembrane helix</keyword>
<keyword evidence="1" id="KW-0812">Transmembrane</keyword>
<sequence length="161" mass="17605">MCILSSCGQIVFGVLMVGCLILTAIPTFNGQLFSWKCLKDLKHCDPFQKTQTGYMKTVAIFMCLALAFEVISLIWNLIAFCACCCKKYIIHPLTALSFVTTVMLLVAVIVYGVNNKGNLGNKLDHKDQFGYSFWLSVCALVLAAVDTIIASVTVCLGNTCL</sequence>
<feature type="transmembrane region" description="Helical" evidence="1">
    <location>
        <begin position="93"/>
        <end position="113"/>
    </location>
</feature>
<dbReference type="PANTHER" id="PTHR37446:SF1">
    <property type="entry name" value="CLAUDIN"/>
    <property type="match status" value="1"/>
</dbReference>
<protein>
    <submittedName>
        <fullName evidence="2">Uncharacterized protein</fullName>
    </submittedName>
</protein>
<accession>A0A016S7C3</accession>
<dbReference type="AlphaFoldDB" id="A0A016S7C3"/>
<organism evidence="2 3">
    <name type="scientific">Ancylostoma ceylanicum</name>
    <dbReference type="NCBI Taxonomy" id="53326"/>
    <lineage>
        <taxon>Eukaryota</taxon>
        <taxon>Metazoa</taxon>
        <taxon>Ecdysozoa</taxon>
        <taxon>Nematoda</taxon>
        <taxon>Chromadorea</taxon>
        <taxon>Rhabditida</taxon>
        <taxon>Rhabditina</taxon>
        <taxon>Rhabditomorpha</taxon>
        <taxon>Strongyloidea</taxon>
        <taxon>Ancylostomatidae</taxon>
        <taxon>Ancylostomatinae</taxon>
        <taxon>Ancylostoma</taxon>
    </lineage>
</organism>
<dbReference type="Proteomes" id="UP000024635">
    <property type="component" value="Unassembled WGS sequence"/>
</dbReference>
<proteinExistence type="predicted"/>
<comment type="caution">
    <text evidence="2">The sequence shown here is derived from an EMBL/GenBank/DDBJ whole genome shotgun (WGS) entry which is preliminary data.</text>
</comment>
<feature type="transmembrane region" description="Helical" evidence="1">
    <location>
        <begin position="58"/>
        <end position="81"/>
    </location>
</feature>
<reference evidence="3" key="1">
    <citation type="journal article" date="2015" name="Nat. Genet.">
        <title>The genome and transcriptome of the zoonotic hookworm Ancylostoma ceylanicum identify infection-specific gene families.</title>
        <authorList>
            <person name="Schwarz E.M."/>
            <person name="Hu Y."/>
            <person name="Antoshechkin I."/>
            <person name="Miller M.M."/>
            <person name="Sternberg P.W."/>
            <person name="Aroian R.V."/>
        </authorList>
    </citation>
    <scope>NUCLEOTIDE SEQUENCE</scope>
    <source>
        <strain evidence="3">HY135</strain>
    </source>
</reference>
<dbReference type="EMBL" id="JARK01001613">
    <property type="protein sequence ID" value="EYB86518.1"/>
    <property type="molecule type" value="Genomic_DNA"/>
</dbReference>
<gene>
    <name evidence="2" type="primary">Acey_s0277.g1111</name>
    <name evidence="2" type="ORF">Y032_0277g1111</name>
</gene>
<evidence type="ECO:0000313" key="3">
    <source>
        <dbReference type="Proteomes" id="UP000024635"/>
    </source>
</evidence>
<keyword evidence="1" id="KW-0472">Membrane</keyword>
<dbReference type="Pfam" id="PF06653">
    <property type="entry name" value="Claudin_3"/>
    <property type="match status" value="1"/>
</dbReference>
<dbReference type="InterPro" id="IPR009545">
    <property type="entry name" value="Claudin-like"/>
</dbReference>
<feature type="transmembrane region" description="Helical" evidence="1">
    <location>
        <begin position="7"/>
        <end position="25"/>
    </location>
</feature>
<keyword evidence="3" id="KW-1185">Reference proteome</keyword>
<dbReference type="Gene3D" id="1.20.140.150">
    <property type="match status" value="1"/>
</dbReference>
<feature type="transmembrane region" description="Helical" evidence="1">
    <location>
        <begin position="133"/>
        <end position="156"/>
    </location>
</feature>
<evidence type="ECO:0000256" key="1">
    <source>
        <dbReference type="SAM" id="Phobius"/>
    </source>
</evidence>
<name>A0A016S7C3_9BILA</name>
<dbReference type="PANTHER" id="PTHR37446">
    <property type="entry name" value="CLAUDIN-LIKE IN CAENORHABDITIS"/>
    <property type="match status" value="1"/>
</dbReference>